<dbReference type="AlphaFoldDB" id="A0A285VAG9"/>
<protein>
    <recommendedName>
        <fullName evidence="4">Restriction endonuclease</fullName>
    </recommendedName>
</protein>
<proteinExistence type="predicted"/>
<evidence type="ECO:0008006" key="4">
    <source>
        <dbReference type="Google" id="ProtNLM"/>
    </source>
</evidence>
<keyword evidence="3" id="KW-1185">Reference proteome</keyword>
<reference evidence="3" key="1">
    <citation type="submission" date="2017-08" db="EMBL/GenBank/DDBJ databases">
        <authorList>
            <person name="Varghese N."/>
            <person name="Submissions S."/>
        </authorList>
    </citation>
    <scope>NUCLEOTIDE SEQUENCE [LARGE SCALE GENOMIC DNA]</scope>
    <source>
        <strain evidence="3">DSM 4725</strain>
    </source>
</reference>
<sequence>MERVGQLLVRDACGATSVDGSGGDGAQDLRQDGPDGLTIFEIKSFTRRLTSGQKRQIASSCQRAIELHQPRRWVLVIPLNHSPAELAWFDRLRAKFSDVALEWYGQDWLDGRIAGREDLISYVEGAQYKLLRRAKQHGMERAALTSGADLVARMDDLLELGATISPYWTWRSGDTPWGPANIFTAQRPEAPAEDPVQLTPLFSFPADDPEAQATFERLRQTLRVGGDVQIPGRFIDELRLTAASEATQRLLGEPTQQVAELRLVSIPNATGMPLHCSLVLERQDDQQGVSLPFTFTERVSGSHGTTLTGTDASGLLQGQLLFEDDGERADGRFTMNLAPVAGSYPHDALPAVRLLGACAAGDTLRLRRGPVSLASFLAGAEMPDGLAGLLELVAALEVVQDHLGALIPIPAEPLSDEDAHDLLTLARALSGQRARLRYPGLDLAIRPGQVRSFLDAVTRTPGALYGVPDSGFTLTLDGHEHQVPGLAFWAPNVQLSNQAELESVAAADGSEAVASFTSPDGLFVIRAVEDPGPQYQPVGEAVAGRRSVGPAGDQPRTASLSTG</sequence>
<dbReference type="Proteomes" id="UP000219435">
    <property type="component" value="Unassembled WGS sequence"/>
</dbReference>
<organism evidence="2 3">
    <name type="scientific">Blastococcus aggregatus</name>
    <dbReference type="NCBI Taxonomy" id="38502"/>
    <lineage>
        <taxon>Bacteria</taxon>
        <taxon>Bacillati</taxon>
        <taxon>Actinomycetota</taxon>
        <taxon>Actinomycetes</taxon>
        <taxon>Geodermatophilales</taxon>
        <taxon>Geodermatophilaceae</taxon>
        <taxon>Blastococcus</taxon>
    </lineage>
</organism>
<evidence type="ECO:0000313" key="3">
    <source>
        <dbReference type="Proteomes" id="UP000219435"/>
    </source>
</evidence>
<evidence type="ECO:0000313" key="2">
    <source>
        <dbReference type="EMBL" id="SOC50046.1"/>
    </source>
</evidence>
<evidence type="ECO:0000256" key="1">
    <source>
        <dbReference type="SAM" id="MobiDB-lite"/>
    </source>
</evidence>
<gene>
    <name evidence="2" type="ORF">SAMN05660748_2784</name>
</gene>
<name>A0A285VAG9_9ACTN</name>
<dbReference type="EMBL" id="OBQI01000004">
    <property type="protein sequence ID" value="SOC50046.1"/>
    <property type="molecule type" value="Genomic_DNA"/>
</dbReference>
<accession>A0A285VAG9</accession>
<feature type="region of interest" description="Disordered" evidence="1">
    <location>
        <begin position="535"/>
        <end position="563"/>
    </location>
</feature>